<organism evidence="2 3">
    <name type="scientific">Halomicronema hongdechloris C2206</name>
    <dbReference type="NCBI Taxonomy" id="1641165"/>
    <lineage>
        <taxon>Bacteria</taxon>
        <taxon>Bacillati</taxon>
        <taxon>Cyanobacteriota</taxon>
        <taxon>Cyanophyceae</taxon>
        <taxon>Nodosilineales</taxon>
        <taxon>Nodosilineaceae</taxon>
        <taxon>Halomicronema</taxon>
    </lineage>
</organism>
<dbReference type="SUPFAM" id="SSF52980">
    <property type="entry name" value="Restriction endonuclease-like"/>
    <property type="match status" value="1"/>
</dbReference>
<sequence>MNCSIYKPGERGCQPDMAFYVGADFQIPPQDNAPIDVNVFGPPTLAVEISGSTFKDDLGAKRLLYERLGVSEYWVVNVAEQDVIAFAVADQRSGEVQMSEALSGLEVSLVEEALRRSQTEDDSTLMRWLMNTLQ</sequence>
<dbReference type="AlphaFoldDB" id="A0A1Z3HVH1"/>
<reference evidence="2 3" key="1">
    <citation type="journal article" date="2016" name="Biochim. Biophys. Acta">
        <title>Characterization of red-shifted phycobilisomes isolated from the chlorophyll f-containing cyanobacterium Halomicronema hongdechloris.</title>
        <authorList>
            <person name="Li Y."/>
            <person name="Lin Y."/>
            <person name="Garvey C.J."/>
            <person name="Birch D."/>
            <person name="Corkery R.W."/>
            <person name="Loughlin P.C."/>
            <person name="Scheer H."/>
            <person name="Willows R.D."/>
            <person name="Chen M."/>
        </authorList>
    </citation>
    <scope>NUCLEOTIDE SEQUENCE [LARGE SCALE GENOMIC DNA]</scope>
    <source>
        <strain evidence="2 3">C2206</strain>
    </source>
</reference>
<feature type="domain" description="Putative restriction endonuclease" evidence="1">
    <location>
        <begin position="3"/>
        <end position="115"/>
    </location>
</feature>
<keyword evidence="3" id="KW-1185">Reference proteome</keyword>
<evidence type="ECO:0000313" key="2">
    <source>
        <dbReference type="EMBL" id="ASC74266.1"/>
    </source>
</evidence>
<accession>A0A1Z3HVH1</accession>
<dbReference type="PANTHER" id="PTHR35400">
    <property type="entry name" value="SLR1083 PROTEIN"/>
    <property type="match status" value="1"/>
</dbReference>
<protein>
    <recommendedName>
        <fullName evidence="1">Putative restriction endonuclease domain-containing protein</fullName>
    </recommendedName>
</protein>
<dbReference type="EMBL" id="CP021983">
    <property type="protein sequence ID" value="ASC74266.1"/>
    <property type="molecule type" value="Genomic_DNA"/>
</dbReference>
<proteinExistence type="predicted"/>
<dbReference type="InterPro" id="IPR008538">
    <property type="entry name" value="Uma2"/>
</dbReference>
<evidence type="ECO:0000313" key="3">
    <source>
        <dbReference type="Proteomes" id="UP000191901"/>
    </source>
</evidence>
<dbReference type="Gene3D" id="3.90.1570.10">
    <property type="entry name" value="tt1808, chain A"/>
    <property type="match status" value="1"/>
</dbReference>
<dbReference type="Pfam" id="PF05685">
    <property type="entry name" value="Uma2"/>
    <property type="match status" value="1"/>
</dbReference>
<evidence type="ECO:0000259" key="1">
    <source>
        <dbReference type="Pfam" id="PF05685"/>
    </source>
</evidence>
<dbReference type="Proteomes" id="UP000191901">
    <property type="component" value="Chromosome"/>
</dbReference>
<gene>
    <name evidence="2" type="ORF">XM38_052410</name>
</gene>
<dbReference type="InterPro" id="IPR011335">
    <property type="entry name" value="Restrct_endonuc-II-like"/>
</dbReference>
<dbReference type="PANTHER" id="PTHR35400:SF1">
    <property type="entry name" value="SLR1083 PROTEIN"/>
    <property type="match status" value="1"/>
</dbReference>
<dbReference type="InterPro" id="IPR012296">
    <property type="entry name" value="Nuclease_put_TT1808"/>
</dbReference>
<dbReference type="CDD" id="cd06260">
    <property type="entry name" value="DUF820-like"/>
    <property type="match status" value="1"/>
</dbReference>
<name>A0A1Z3HVH1_9CYAN</name>
<dbReference type="KEGG" id="hhg:XM38_052410"/>